<dbReference type="EMBL" id="GBRH01198545">
    <property type="protein sequence ID" value="JAD99350.1"/>
    <property type="molecule type" value="Transcribed_RNA"/>
</dbReference>
<evidence type="ECO:0000313" key="1">
    <source>
        <dbReference type="EMBL" id="JAD99350.1"/>
    </source>
</evidence>
<reference evidence="1" key="1">
    <citation type="submission" date="2014-09" db="EMBL/GenBank/DDBJ databases">
        <authorList>
            <person name="Magalhaes I.L.F."/>
            <person name="Oliveira U."/>
            <person name="Santos F.R."/>
            <person name="Vidigal T.H.D.A."/>
            <person name="Brescovit A.D."/>
            <person name="Santos A.J."/>
        </authorList>
    </citation>
    <scope>NUCLEOTIDE SEQUENCE</scope>
    <source>
        <tissue evidence="1">Shoot tissue taken approximately 20 cm above the soil surface</tissue>
    </source>
</reference>
<name>A0A0A9ENA0_ARUDO</name>
<accession>A0A0A9ENA0</accession>
<proteinExistence type="predicted"/>
<organism evidence="1">
    <name type="scientific">Arundo donax</name>
    <name type="common">Giant reed</name>
    <name type="synonym">Donax arundinaceus</name>
    <dbReference type="NCBI Taxonomy" id="35708"/>
    <lineage>
        <taxon>Eukaryota</taxon>
        <taxon>Viridiplantae</taxon>
        <taxon>Streptophyta</taxon>
        <taxon>Embryophyta</taxon>
        <taxon>Tracheophyta</taxon>
        <taxon>Spermatophyta</taxon>
        <taxon>Magnoliopsida</taxon>
        <taxon>Liliopsida</taxon>
        <taxon>Poales</taxon>
        <taxon>Poaceae</taxon>
        <taxon>PACMAD clade</taxon>
        <taxon>Arundinoideae</taxon>
        <taxon>Arundineae</taxon>
        <taxon>Arundo</taxon>
    </lineage>
</organism>
<protein>
    <submittedName>
        <fullName evidence="1">Uncharacterized protein</fullName>
    </submittedName>
</protein>
<reference evidence="1" key="2">
    <citation type="journal article" date="2015" name="Data Brief">
        <title>Shoot transcriptome of the giant reed, Arundo donax.</title>
        <authorList>
            <person name="Barrero R.A."/>
            <person name="Guerrero F.D."/>
            <person name="Moolhuijzen P."/>
            <person name="Goolsby J.A."/>
            <person name="Tidwell J."/>
            <person name="Bellgard S.E."/>
            <person name="Bellgard M.I."/>
        </authorList>
    </citation>
    <scope>NUCLEOTIDE SEQUENCE</scope>
    <source>
        <tissue evidence="1">Shoot tissue taken approximately 20 cm above the soil surface</tissue>
    </source>
</reference>
<sequence length="80" mass="9413">MPLATFRELNICECQQKFFQDKVYMVPVGSSTENRRNGEYNMAQNMHMADDKARWYKVNSNKGKRQERCGAYPQNMADLK</sequence>
<dbReference type="AlphaFoldDB" id="A0A0A9ENA0"/>